<name>A0A1B1B0J4_9ACTN</name>
<dbReference type="KEGG" id="sgs:AVL59_24470"/>
<protein>
    <submittedName>
        <fullName evidence="1">Uncharacterized protein</fullName>
    </submittedName>
</protein>
<dbReference type="EMBL" id="CP016279">
    <property type="protein sequence ID" value="ANP52282.1"/>
    <property type="molecule type" value="Genomic_DNA"/>
</dbReference>
<reference evidence="1 2" key="1">
    <citation type="submission" date="2016-06" db="EMBL/GenBank/DDBJ databases">
        <title>Complete genome sequence of Streptomyces griseochromogenes ATCC 14511, the Blasticidin S producer.</title>
        <authorList>
            <person name="Wu L."/>
        </authorList>
    </citation>
    <scope>NUCLEOTIDE SEQUENCE [LARGE SCALE GENOMIC DNA]</scope>
    <source>
        <strain evidence="1 2">ATCC 14511</strain>
    </source>
</reference>
<gene>
    <name evidence="1" type="ORF">AVL59_24470</name>
</gene>
<accession>A0A1B1B0J4</accession>
<dbReference type="AlphaFoldDB" id="A0A1B1B0J4"/>
<evidence type="ECO:0000313" key="2">
    <source>
        <dbReference type="Proteomes" id="UP000092659"/>
    </source>
</evidence>
<dbReference type="Proteomes" id="UP000092659">
    <property type="component" value="Chromosome"/>
</dbReference>
<sequence>MVAGEGGLQDRVQPGESGEVEFVASAIRIGPGGRQGEAGLGDGRPACDIVLSGLRLRVLEGFDGTGEVALGPVDVARCWLSRSVLPMYDSP</sequence>
<evidence type="ECO:0000313" key="1">
    <source>
        <dbReference type="EMBL" id="ANP52282.1"/>
    </source>
</evidence>
<organism evidence="1 2">
    <name type="scientific">Streptomyces griseochromogenes</name>
    <dbReference type="NCBI Taxonomy" id="68214"/>
    <lineage>
        <taxon>Bacteria</taxon>
        <taxon>Bacillati</taxon>
        <taxon>Actinomycetota</taxon>
        <taxon>Actinomycetes</taxon>
        <taxon>Kitasatosporales</taxon>
        <taxon>Streptomycetaceae</taxon>
        <taxon>Streptomyces</taxon>
    </lineage>
</organism>
<proteinExistence type="predicted"/>